<dbReference type="EMBL" id="CM042044">
    <property type="protein sequence ID" value="KAI3686752.1"/>
    <property type="molecule type" value="Genomic_DNA"/>
</dbReference>
<accession>A0ACB8YM04</accession>
<reference evidence="1 2" key="2">
    <citation type="journal article" date="2022" name="Mol. Ecol. Resour.">
        <title>The genomes of chicory, endive, great burdock and yacon provide insights into Asteraceae paleo-polyploidization history and plant inulin production.</title>
        <authorList>
            <person name="Fan W."/>
            <person name="Wang S."/>
            <person name="Wang H."/>
            <person name="Wang A."/>
            <person name="Jiang F."/>
            <person name="Liu H."/>
            <person name="Zhao H."/>
            <person name="Xu D."/>
            <person name="Zhang Y."/>
        </authorList>
    </citation>
    <scope>NUCLEOTIDE SEQUENCE [LARGE SCALE GENOMIC DNA]</scope>
    <source>
        <strain evidence="2">cv. Yunnan</strain>
        <tissue evidence="1">Leaves</tissue>
    </source>
</reference>
<protein>
    <submittedName>
        <fullName evidence="1">Uncharacterized protein</fullName>
    </submittedName>
</protein>
<comment type="caution">
    <text evidence="1">The sequence shown here is derived from an EMBL/GenBank/DDBJ whole genome shotgun (WGS) entry which is preliminary data.</text>
</comment>
<reference evidence="2" key="1">
    <citation type="journal article" date="2022" name="Mol. Ecol. Resour.">
        <title>The genomes of chicory, endive, great burdock and yacon provide insights into Asteraceae palaeo-polyploidization history and plant inulin production.</title>
        <authorList>
            <person name="Fan W."/>
            <person name="Wang S."/>
            <person name="Wang H."/>
            <person name="Wang A."/>
            <person name="Jiang F."/>
            <person name="Liu H."/>
            <person name="Zhao H."/>
            <person name="Xu D."/>
            <person name="Zhang Y."/>
        </authorList>
    </citation>
    <scope>NUCLEOTIDE SEQUENCE [LARGE SCALE GENOMIC DNA]</scope>
    <source>
        <strain evidence="2">cv. Yunnan</strain>
    </source>
</reference>
<evidence type="ECO:0000313" key="1">
    <source>
        <dbReference type="EMBL" id="KAI3686752.1"/>
    </source>
</evidence>
<keyword evidence="2" id="KW-1185">Reference proteome</keyword>
<dbReference type="Proteomes" id="UP001056120">
    <property type="component" value="Linkage Group LG27"/>
</dbReference>
<name>A0ACB8YM04_9ASTR</name>
<gene>
    <name evidence="1" type="ORF">L1987_80437</name>
</gene>
<sequence length="125" mass="14205">MHAHNVYLGDAVSAEELARYLDLKKSDERAYTFEGVSCYNGGLNIITGKTNEIITSGDRIDKQAMGVTKYQVKFCHARFIHKKDSCSFHQILCRCSLLDDMYVGKLNSATLFLCNHQQGIEYQFI</sequence>
<organism evidence="1 2">
    <name type="scientific">Smallanthus sonchifolius</name>
    <dbReference type="NCBI Taxonomy" id="185202"/>
    <lineage>
        <taxon>Eukaryota</taxon>
        <taxon>Viridiplantae</taxon>
        <taxon>Streptophyta</taxon>
        <taxon>Embryophyta</taxon>
        <taxon>Tracheophyta</taxon>
        <taxon>Spermatophyta</taxon>
        <taxon>Magnoliopsida</taxon>
        <taxon>eudicotyledons</taxon>
        <taxon>Gunneridae</taxon>
        <taxon>Pentapetalae</taxon>
        <taxon>asterids</taxon>
        <taxon>campanulids</taxon>
        <taxon>Asterales</taxon>
        <taxon>Asteraceae</taxon>
        <taxon>Asteroideae</taxon>
        <taxon>Heliantheae alliance</taxon>
        <taxon>Millerieae</taxon>
        <taxon>Smallanthus</taxon>
    </lineage>
</organism>
<proteinExistence type="predicted"/>
<evidence type="ECO:0000313" key="2">
    <source>
        <dbReference type="Proteomes" id="UP001056120"/>
    </source>
</evidence>